<evidence type="ECO:0000313" key="2">
    <source>
        <dbReference type="EMBL" id="KKF03411.1"/>
    </source>
</evidence>
<dbReference type="EMBL" id="LAUZ02000013">
    <property type="protein sequence ID" value="KKF03411.1"/>
    <property type="molecule type" value="Genomic_DNA"/>
</dbReference>
<comment type="caution">
    <text evidence="2">The sequence shown here is derived from an EMBL/GenBank/DDBJ whole genome shotgun (WGS) entry which is preliminary data.</text>
</comment>
<gene>
    <name evidence="2" type="ORF">WN67_03265</name>
</gene>
<reference evidence="2 3" key="1">
    <citation type="journal article" date="2015" name="Genome Announc.">
        <title>Draft Genome Sequence of Mycobacterium obuense Strain UC1, Isolated from Patient Sputum.</title>
        <authorList>
            <person name="Greninger A.L."/>
            <person name="Cunningham G."/>
            <person name="Hsu E.D."/>
            <person name="Yu J.M."/>
            <person name="Chiu C.Y."/>
            <person name="Miller S."/>
        </authorList>
    </citation>
    <scope>NUCLEOTIDE SEQUENCE [LARGE SCALE GENOMIC DNA]</scope>
    <source>
        <strain evidence="2 3">UC1</strain>
    </source>
</reference>
<dbReference type="Proteomes" id="UP000034150">
    <property type="component" value="Unassembled WGS sequence"/>
</dbReference>
<keyword evidence="1" id="KW-0812">Transmembrane</keyword>
<sequence length="245" mass="28343">MSADTWTAVAAVSQALTVIVAGWAALYARGQVREARETRERVAQPEVVVFVDHHQVRRYVDLVIKNFGQTTAYNVRITLPPLEVARYVSEATGDEVRHVLMPTKIAVLAPGQEWRTVWDSVVRRENFKGELRDQYGGFVEFDDKIEDSGKRTYRNPIALDIRMFWNTMWIEQNKGQSVEKALYDIADTLAHYGRDGDGLWVYTEAADVERRRRDEHREAQLRVHEQFLRETGAIVDDPENDEREH</sequence>
<evidence type="ECO:0000313" key="3">
    <source>
        <dbReference type="Proteomes" id="UP000034150"/>
    </source>
</evidence>
<name>A0A0M2K8X7_9MYCO</name>
<dbReference type="PATRIC" id="fig|1807.13.peg.1644"/>
<evidence type="ECO:0000256" key="1">
    <source>
        <dbReference type="SAM" id="Phobius"/>
    </source>
</evidence>
<keyword evidence="1" id="KW-0472">Membrane</keyword>
<accession>A0A0M2K8X7</accession>
<dbReference type="RefSeq" id="WP_046361642.1">
    <property type="nucleotide sequence ID" value="NZ_CALTXN010000032.1"/>
</dbReference>
<proteinExistence type="predicted"/>
<keyword evidence="1" id="KW-1133">Transmembrane helix</keyword>
<protein>
    <submittedName>
        <fullName evidence="2">Uncharacterized protein</fullName>
    </submittedName>
</protein>
<dbReference type="AlphaFoldDB" id="A0A0M2K8X7"/>
<organism evidence="2 3">
    <name type="scientific">Mycolicibacterium obuense</name>
    <dbReference type="NCBI Taxonomy" id="1807"/>
    <lineage>
        <taxon>Bacteria</taxon>
        <taxon>Bacillati</taxon>
        <taxon>Actinomycetota</taxon>
        <taxon>Actinomycetes</taxon>
        <taxon>Mycobacteriales</taxon>
        <taxon>Mycobacteriaceae</taxon>
        <taxon>Mycolicibacterium</taxon>
    </lineage>
</organism>
<feature type="transmembrane region" description="Helical" evidence="1">
    <location>
        <begin position="6"/>
        <end position="28"/>
    </location>
</feature>
<keyword evidence="3" id="KW-1185">Reference proteome</keyword>